<accession>A0AAQ3JX64</accession>
<reference evidence="2 3" key="1">
    <citation type="submission" date="2023-10" db="EMBL/GenBank/DDBJ databases">
        <title>Chromosome-scale genome assembly provides insights into flower coloration mechanisms of Canna indica.</title>
        <authorList>
            <person name="Li C."/>
        </authorList>
    </citation>
    <scope>NUCLEOTIDE SEQUENCE [LARGE SCALE GENOMIC DNA]</scope>
    <source>
        <tissue evidence="2">Flower</tissue>
    </source>
</reference>
<protein>
    <submittedName>
        <fullName evidence="2">Uncharacterized protein</fullName>
    </submittedName>
</protein>
<evidence type="ECO:0000256" key="1">
    <source>
        <dbReference type="SAM" id="MobiDB-lite"/>
    </source>
</evidence>
<evidence type="ECO:0000313" key="3">
    <source>
        <dbReference type="Proteomes" id="UP001327560"/>
    </source>
</evidence>
<dbReference type="EMBL" id="CP136891">
    <property type="protein sequence ID" value="WOK97833.1"/>
    <property type="molecule type" value="Genomic_DNA"/>
</dbReference>
<dbReference type="AlphaFoldDB" id="A0AAQ3JX64"/>
<keyword evidence="3" id="KW-1185">Reference proteome</keyword>
<feature type="region of interest" description="Disordered" evidence="1">
    <location>
        <begin position="1"/>
        <end position="29"/>
    </location>
</feature>
<dbReference type="Proteomes" id="UP001327560">
    <property type="component" value="Chromosome 2"/>
</dbReference>
<evidence type="ECO:0000313" key="2">
    <source>
        <dbReference type="EMBL" id="WOK97833.1"/>
    </source>
</evidence>
<gene>
    <name evidence="2" type="ORF">Cni_G06541</name>
</gene>
<name>A0AAQ3JX64_9LILI</name>
<proteinExistence type="predicted"/>
<organism evidence="2 3">
    <name type="scientific">Canna indica</name>
    <name type="common">Indian-shot</name>
    <dbReference type="NCBI Taxonomy" id="4628"/>
    <lineage>
        <taxon>Eukaryota</taxon>
        <taxon>Viridiplantae</taxon>
        <taxon>Streptophyta</taxon>
        <taxon>Embryophyta</taxon>
        <taxon>Tracheophyta</taxon>
        <taxon>Spermatophyta</taxon>
        <taxon>Magnoliopsida</taxon>
        <taxon>Liliopsida</taxon>
        <taxon>Zingiberales</taxon>
        <taxon>Cannaceae</taxon>
        <taxon>Canna</taxon>
    </lineage>
</organism>
<sequence>MKKETGPRSNKVAPSQLLQWPPLPRSRRPAVVRSVTRDEINRYWQIKRMDDEDHLLDRCPEGGCQD</sequence>